<dbReference type="AlphaFoldDB" id="A0A6J4KF14"/>
<dbReference type="EMBL" id="CADCTQ010000471">
    <property type="protein sequence ID" value="CAA9304260.1"/>
    <property type="molecule type" value="Genomic_DNA"/>
</dbReference>
<name>A0A6J4KF14_9SPHI</name>
<proteinExistence type="predicted"/>
<accession>A0A6J4KF14</accession>
<organism evidence="1">
    <name type="scientific">uncultured Cytophagales bacterium</name>
    <dbReference type="NCBI Taxonomy" id="158755"/>
    <lineage>
        <taxon>Bacteria</taxon>
        <taxon>Pseudomonadati</taxon>
        <taxon>Bacteroidota</taxon>
        <taxon>Sphingobacteriia</taxon>
        <taxon>Sphingobacteriales</taxon>
        <taxon>environmental samples</taxon>
    </lineage>
</organism>
<sequence length="42" mass="4631">MLCALCAPPFLRGKQSENSPGQNEYGHLFVKGKDLLTKKLTP</sequence>
<protein>
    <submittedName>
        <fullName evidence="1">Uncharacterized protein</fullName>
    </submittedName>
</protein>
<gene>
    <name evidence="1" type="ORF">AVDCRST_MAG56-5690</name>
</gene>
<evidence type="ECO:0000313" key="1">
    <source>
        <dbReference type="EMBL" id="CAA9304260.1"/>
    </source>
</evidence>
<reference evidence="1" key="1">
    <citation type="submission" date="2020-02" db="EMBL/GenBank/DDBJ databases">
        <authorList>
            <person name="Meier V. D."/>
        </authorList>
    </citation>
    <scope>NUCLEOTIDE SEQUENCE</scope>
    <source>
        <strain evidence="1">AVDCRST_MAG56</strain>
    </source>
</reference>